<feature type="transmembrane region" description="Helical" evidence="1">
    <location>
        <begin position="7"/>
        <end position="29"/>
    </location>
</feature>
<feature type="domain" description="HTH LytTR-type" evidence="2">
    <location>
        <begin position="179"/>
        <end position="266"/>
    </location>
</feature>
<comment type="caution">
    <text evidence="3">The sequence shown here is derived from an EMBL/GenBank/DDBJ whole genome shotgun (WGS) entry which is preliminary data.</text>
</comment>
<name>A0ABU8S2X3_9SPHN</name>
<reference evidence="3 4" key="1">
    <citation type="submission" date="2024-03" db="EMBL/GenBank/DDBJ databases">
        <authorList>
            <person name="Jo J.-H."/>
        </authorList>
    </citation>
    <scope>NUCLEOTIDE SEQUENCE [LARGE SCALE GENOMIC DNA]</scope>
    <source>
        <strain evidence="3 4">PS1R-30</strain>
    </source>
</reference>
<dbReference type="PROSITE" id="PS50930">
    <property type="entry name" value="HTH_LYTTR"/>
    <property type="match status" value="1"/>
</dbReference>
<sequence>MNWLRGALLEAWGMAVFAVIVGFLGPFGSYTGNTLVYRVQTWGGLLLGAYVFVRPLIWGSDHLARRTDLPREALAFWSAAAMSVPLAMVWRAVGQDAFRALNGYAVLVPFALLCALAVLGVTRWAHSTSRRLQIRSAGAAVPALPEEPQPEIDGNADIKNADGAPKLMARLGSAFRFPIVALQSEDHYVRVHGANGSELLLMRLRDAIAEMDGIPGEQVHRSWWVARDGVEGLAKSGRGWTIRLINGQLAPVARESVDRLRRSGFLRELTDGSI</sequence>
<keyword evidence="1" id="KW-0812">Transmembrane</keyword>
<dbReference type="InterPro" id="IPR007492">
    <property type="entry name" value="LytTR_DNA-bd_dom"/>
</dbReference>
<evidence type="ECO:0000256" key="1">
    <source>
        <dbReference type="SAM" id="Phobius"/>
    </source>
</evidence>
<dbReference type="Pfam" id="PF04397">
    <property type="entry name" value="LytTR"/>
    <property type="match status" value="1"/>
</dbReference>
<dbReference type="GO" id="GO:0003677">
    <property type="term" value="F:DNA binding"/>
    <property type="evidence" value="ECO:0007669"/>
    <property type="project" value="UniProtKB-KW"/>
</dbReference>
<feature type="transmembrane region" description="Helical" evidence="1">
    <location>
        <begin position="74"/>
        <end position="92"/>
    </location>
</feature>
<dbReference type="EMBL" id="JBBHJZ010000010">
    <property type="protein sequence ID" value="MEJ5979629.1"/>
    <property type="molecule type" value="Genomic_DNA"/>
</dbReference>
<keyword evidence="4" id="KW-1185">Reference proteome</keyword>
<keyword evidence="1" id="KW-0472">Membrane</keyword>
<proteinExistence type="predicted"/>
<gene>
    <name evidence="3" type="ORF">WG901_23455</name>
</gene>
<dbReference type="RefSeq" id="WP_339589566.1">
    <property type="nucleotide sequence ID" value="NZ_JBBHJZ010000010.1"/>
</dbReference>
<evidence type="ECO:0000313" key="4">
    <source>
        <dbReference type="Proteomes" id="UP001361239"/>
    </source>
</evidence>
<protein>
    <submittedName>
        <fullName evidence="3">LytTR family DNA-binding domain-containing protein</fullName>
    </submittedName>
</protein>
<accession>A0ABU8S2X3</accession>
<evidence type="ECO:0000259" key="2">
    <source>
        <dbReference type="PROSITE" id="PS50930"/>
    </source>
</evidence>
<evidence type="ECO:0000313" key="3">
    <source>
        <dbReference type="EMBL" id="MEJ5979629.1"/>
    </source>
</evidence>
<feature type="transmembrane region" description="Helical" evidence="1">
    <location>
        <begin position="35"/>
        <end position="53"/>
    </location>
</feature>
<keyword evidence="3" id="KW-0238">DNA-binding</keyword>
<organism evidence="3 4">
    <name type="scientific">Novosphingobium anseongense</name>
    <dbReference type="NCBI Taxonomy" id="3133436"/>
    <lineage>
        <taxon>Bacteria</taxon>
        <taxon>Pseudomonadati</taxon>
        <taxon>Pseudomonadota</taxon>
        <taxon>Alphaproteobacteria</taxon>
        <taxon>Sphingomonadales</taxon>
        <taxon>Sphingomonadaceae</taxon>
        <taxon>Novosphingobium</taxon>
    </lineage>
</organism>
<dbReference type="SMART" id="SM00850">
    <property type="entry name" value="LytTR"/>
    <property type="match status" value="1"/>
</dbReference>
<feature type="transmembrane region" description="Helical" evidence="1">
    <location>
        <begin position="104"/>
        <end position="125"/>
    </location>
</feature>
<keyword evidence="1" id="KW-1133">Transmembrane helix</keyword>
<dbReference type="Proteomes" id="UP001361239">
    <property type="component" value="Unassembled WGS sequence"/>
</dbReference>